<organism evidence="2 3">
    <name type="scientific">Pleurodeles waltl</name>
    <name type="common">Iberian ribbed newt</name>
    <dbReference type="NCBI Taxonomy" id="8319"/>
    <lineage>
        <taxon>Eukaryota</taxon>
        <taxon>Metazoa</taxon>
        <taxon>Chordata</taxon>
        <taxon>Craniata</taxon>
        <taxon>Vertebrata</taxon>
        <taxon>Euteleostomi</taxon>
        <taxon>Amphibia</taxon>
        <taxon>Batrachia</taxon>
        <taxon>Caudata</taxon>
        <taxon>Salamandroidea</taxon>
        <taxon>Salamandridae</taxon>
        <taxon>Pleurodelinae</taxon>
        <taxon>Pleurodeles</taxon>
    </lineage>
</organism>
<dbReference type="AlphaFoldDB" id="A0AAV7M350"/>
<evidence type="ECO:0000256" key="1">
    <source>
        <dbReference type="SAM" id="MobiDB-lite"/>
    </source>
</evidence>
<feature type="compositionally biased region" description="Basic and acidic residues" evidence="1">
    <location>
        <begin position="17"/>
        <end position="39"/>
    </location>
</feature>
<evidence type="ECO:0000313" key="3">
    <source>
        <dbReference type="Proteomes" id="UP001066276"/>
    </source>
</evidence>
<dbReference type="EMBL" id="JANPWB010000014">
    <property type="protein sequence ID" value="KAJ1097559.1"/>
    <property type="molecule type" value="Genomic_DNA"/>
</dbReference>
<accession>A0AAV7M350</accession>
<keyword evidence="3" id="KW-1185">Reference proteome</keyword>
<proteinExistence type="predicted"/>
<dbReference type="Proteomes" id="UP001066276">
    <property type="component" value="Chromosome 10"/>
</dbReference>
<feature type="region of interest" description="Disordered" evidence="1">
    <location>
        <begin position="9"/>
        <end position="47"/>
    </location>
</feature>
<name>A0AAV7M350_PLEWA</name>
<comment type="caution">
    <text evidence="2">The sequence shown here is derived from an EMBL/GenBank/DDBJ whole genome shotgun (WGS) entry which is preliminary data.</text>
</comment>
<reference evidence="2" key="1">
    <citation type="journal article" date="2022" name="bioRxiv">
        <title>Sequencing and chromosome-scale assembly of the giantPleurodeles waltlgenome.</title>
        <authorList>
            <person name="Brown T."/>
            <person name="Elewa A."/>
            <person name="Iarovenko S."/>
            <person name="Subramanian E."/>
            <person name="Araus A.J."/>
            <person name="Petzold A."/>
            <person name="Susuki M."/>
            <person name="Suzuki K.-i.T."/>
            <person name="Hayashi T."/>
            <person name="Toyoda A."/>
            <person name="Oliveira C."/>
            <person name="Osipova E."/>
            <person name="Leigh N.D."/>
            <person name="Simon A."/>
            <person name="Yun M.H."/>
        </authorList>
    </citation>
    <scope>NUCLEOTIDE SEQUENCE</scope>
    <source>
        <strain evidence="2">20211129_DDA</strain>
        <tissue evidence="2">Liver</tissue>
    </source>
</reference>
<evidence type="ECO:0000313" key="2">
    <source>
        <dbReference type="EMBL" id="KAJ1097559.1"/>
    </source>
</evidence>
<protein>
    <submittedName>
        <fullName evidence="2">Uncharacterized protein</fullName>
    </submittedName>
</protein>
<gene>
    <name evidence="2" type="ORF">NDU88_002677</name>
</gene>
<sequence>MHSRRLLLFSLSGPRGKRAEREENRPGPRGKRAEREENRPGFTSAPTPAVFRSSKEWHLRLWCRVLLVRPFFCVLILRVLPAPIPGALSGKERKPSFESRQVLRCCQVTNASAAILGYFRCGRGSASTSPGRVWVGSERPITGFKSGKVGVFACFFPGKLSPVL</sequence>